<dbReference type="Pfam" id="PF03288">
    <property type="entry name" value="Pox_D5"/>
    <property type="match status" value="1"/>
</dbReference>
<dbReference type="InterPro" id="IPR014818">
    <property type="entry name" value="Phage/plasmid_primase_P4_C"/>
</dbReference>
<proteinExistence type="predicted"/>
<dbReference type="NCBIfam" id="TIGR01613">
    <property type="entry name" value="primase_Cterm"/>
    <property type="match status" value="1"/>
</dbReference>
<name>A0ABU3NUY6_9FIRM</name>
<accession>A0ABU3NUY6</accession>
<keyword evidence="7" id="KW-1185">Reference proteome</keyword>
<comment type="caution">
    <text evidence="6">The sequence shown here is derived from an EMBL/GenBank/DDBJ whole genome shotgun (WGS) entry which is preliminary data.</text>
</comment>
<dbReference type="Gene3D" id="3.40.50.300">
    <property type="entry name" value="P-loop containing nucleotide triphosphate hydrolases"/>
    <property type="match status" value="1"/>
</dbReference>
<evidence type="ECO:0000259" key="5">
    <source>
        <dbReference type="PROSITE" id="PS51206"/>
    </source>
</evidence>
<dbReference type="InterPro" id="IPR045455">
    <property type="entry name" value="NrS-1_pol-like_helicase"/>
</dbReference>
<dbReference type="PANTHER" id="PTHR35372">
    <property type="entry name" value="ATP BINDING PROTEIN-RELATED"/>
    <property type="match status" value="1"/>
</dbReference>
<dbReference type="SUPFAM" id="SSF52540">
    <property type="entry name" value="P-loop containing nucleoside triphosphate hydrolases"/>
    <property type="match status" value="1"/>
</dbReference>
<dbReference type="InterPro" id="IPR051620">
    <property type="entry name" value="ORF904-like_C"/>
</dbReference>
<dbReference type="Pfam" id="PF08706">
    <property type="entry name" value="D5_N"/>
    <property type="match status" value="1"/>
</dbReference>
<dbReference type="PROSITE" id="PS51206">
    <property type="entry name" value="SF3_HELICASE_1"/>
    <property type="match status" value="1"/>
</dbReference>
<dbReference type="InterPro" id="IPR014015">
    <property type="entry name" value="Helicase_SF3_DNA-vir"/>
</dbReference>
<dbReference type="SMART" id="SM00885">
    <property type="entry name" value="D5_N"/>
    <property type="match status" value="1"/>
</dbReference>
<evidence type="ECO:0000313" key="7">
    <source>
        <dbReference type="Proteomes" id="UP001254848"/>
    </source>
</evidence>
<evidence type="ECO:0000256" key="2">
    <source>
        <dbReference type="ARBA" id="ARBA00022801"/>
    </source>
</evidence>
<reference evidence="6 7" key="1">
    <citation type="submission" date="2023-07" db="EMBL/GenBank/DDBJ databases">
        <title>The novel representative of Negativicutes class, Anaeroselena agilis gen. nov. sp. nov.</title>
        <authorList>
            <person name="Prokofeva M.I."/>
            <person name="Elcheninov A.G."/>
            <person name="Klyukina A."/>
            <person name="Kublanov I.V."/>
            <person name="Frolov E.N."/>
            <person name="Podosokorskaya O.A."/>
        </authorList>
    </citation>
    <scope>NUCLEOTIDE SEQUENCE [LARGE SCALE GENOMIC DNA]</scope>
    <source>
        <strain evidence="6 7">4137-cl</strain>
    </source>
</reference>
<dbReference type="Proteomes" id="UP001254848">
    <property type="component" value="Unassembled WGS sequence"/>
</dbReference>
<evidence type="ECO:0000256" key="1">
    <source>
        <dbReference type="ARBA" id="ARBA00022741"/>
    </source>
</evidence>
<keyword evidence="4" id="KW-0067">ATP-binding</keyword>
<evidence type="ECO:0000256" key="4">
    <source>
        <dbReference type="ARBA" id="ARBA00022840"/>
    </source>
</evidence>
<dbReference type="EMBL" id="JAUOZS010000001">
    <property type="protein sequence ID" value="MDT8900250.1"/>
    <property type="molecule type" value="Genomic_DNA"/>
</dbReference>
<dbReference type="InterPro" id="IPR006500">
    <property type="entry name" value="Helicase_put_C_phage/plasmid"/>
</dbReference>
<gene>
    <name evidence="6" type="ORF">Q4T40_03225</name>
</gene>
<keyword evidence="2" id="KW-0378">Hydrolase</keyword>
<dbReference type="Pfam" id="PF19263">
    <property type="entry name" value="DUF5906"/>
    <property type="match status" value="1"/>
</dbReference>
<keyword evidence="1" id="KW-0547">Nucleotide-binding</keyword>
<protein>
    <submittedName>
        <fullName evidence="6">Phage/plasmid primase, P4 family</fullName>
    </submittedName>
</protein>
<dbReference type="PANTHER" id="PTHR35372:SF2">
    <property type="entry name" value="SF3 HELICASE DOMAIN-CONTAINING PROTEIN"/>
    <property type="match status" value="1"/>
</dbReference>
<sequence length="797" mass="89626">MKIAIGNSRMDKKWKNKDISWEDFKNAVRTTKRTTETVAEFRKMSKAQQDCVKDIGGFVGGALREGKRRNGYVLCRCLLTLDMDYAVPGVWKQIEALHDWSCCIYSTHKHTPEAPRLRLIIPLAREVSEDEYPALGRIVAKEIGIDAFDDTTYEPSRLMYWPSTSSDGEFVFREKDGALLEPGEYLSKYADWRDTSVWPTSKRQSEVISRSLKQQADPLTKEGIVGAFCRVYTVEDAMGTFLSDVYEPSAMEGRYDYIPADSSAGVVIYEGKFAYSHHATDPVCGKLLNAFDLVRLHKYGDMDDKASFRAMCGLALGDVKVKTDMAEMAKVQAAEEFSDREEDPFPFIISGKRGNASVSPPRLAQYFRDNNCYFLTRGQSGGVAFWIYGDGVYKKISDIAVKGTLMRYVTAFSQDLVKTAEMTEAYNQLAADDNYRDLEELDADESIVALENGLYHLDTGALTPHTPDYLGTIKLPLCWNPDEKEAVVFNRFLSELTGGDAEKQQFLKEFIGVALSNIKGYKTKKALFLVGEGNTGKSQIRALVERLLGAENCASVDLATLERRFGTGLAFGKRLVGSNDLGFADLPELQVFKQLTGGDSMLMENKFADGFTAVYNGVLWFSMNRLPSFGGDRGRHVFERIAIIECGKPCPAERQDRGLLDKMYAEREAVVRECLYAAGEVVKRGYRFSIPGSSEEATKRYEMELSTVKSFVSEFCELFQDGNWAGIKSSELYRHYRDWCGMNGYRAASAKMFTREAAEHYGLNVKEFKTHKRDGDYYALRFNGLGKEEFGFLGIAE</sequence>
<dbReference type="InterPro" id="IPR027417">
    <property type="entry name" value="P-loop_NTPase"/>
</dbReference>
<organism evidence="6 7">
    <name type="scientific">Anaeroselena agilis</name>
    <dbReference type="NCBI Taxonomy" id="3063788"/>
    <lineage>
        <taxon>Bacteria</taxon>
        <taxon>Bacillati</taxon>
        <taxon>Bacillota</taxon>
        <taxon>Negativicutes</taxon>
        <taxon>Acetonemataceae</taxon>
        <taxon>Anaeroselena</taxon>
    </lineage>
</organism>
<dbReference type="InterPro" id="IPR004968">
    <property type="entry name" value="DNA_primase/NTPase_C"/>
</dbReference>
<dbReference type="RefSeq" id="WP_413778805.1">
    <property type="nucleotide sequence ID" value="NZ_JAUOZS010000001.1"/>
</dbReference>
<keyword evidence="3" id="KW-0347">Helicase</keyword>
<evidence type="ECO:0000256" key="3">
    <source>
        <dbReference type="ARBA" id="ARBA00022806"/>
    </source>
</evidence>
<feature type="domain" description="SF3 helicase" evidence="5">
    <location>
        <begin position="502"/>
        <end position="659"/>
    </location>
</feature>
<evidence type="ECO:0000313" key="6">
    <source>
        <dbReference type="EMBL" id="MDT8900250.1"/>
    </source>
</evidence>